<feature type="transmembrane region" description="Helical" evidence="1">
    <location>
        <begin position="215"/>
        <end position="236"/>
    </location>
</feature>
<dbReference type="AlphaFoldDB" id="A0A5V2QTX9"/>
<accession>A0A5V2QTX9</accession>
<feature type="transmembrane region" description="Helical" evidence="1">
    <location>
        <begin position="176"/>
        <end position="195"/>
    </location>
</feature>
<protein>
    <submittedName>
        <fullName evidence="2">Oligosaccharide repeat unit polymerase</fullName>
    </submittedName>
</protein>
<feature type="transmembrane region" description="Helical" evidence="1">
    <location>
        <begin position="12"/>
        <end position="34"/>
    </location>
</feature>
<feature type="transmembrane region" description="Helical" evidence="1">
    <location>
        <begin position="248"/>
        <end position="269"/>
    </location>
</feature>
<keyword evidence="1" id="KW-1133">Transmembrane helix</keyword>
<organism evidence="2">
    <name type="scientific">Salmonella enterica</name>
    <name type="common">Salmonella choleraesuis</name>
    <dbReference type="NCBI Taxonomy" id="28901"/>
    <lineage>
        <taxon>Bacteria</taxon>
        <taxon>Pseudomonadati</taxon>
        <taxon>Pseudomonadota</taxon>
        <taxon>Gammaproteobacteria</taxon>
        <taxon>Enterobacterales</taxon>
        <taxon>Enterobacteriaceae</taxon>
        <taxon>Salmonella</taxon>
    </lineage>
</organism>
<feature type="transmembrane region" description="Helical" evidence="1">
    <location>
        <begin position="366"/>
        <end position="384"/>
    </location>
</feature>
<gene>
    <name evidence="2" type="ORF">CNP70_21480</name>
</gene>
<keyword evidence="1" id="KW-0812">Transmembrane</keyword>
<feature type="transmembrane region" description="Helical" evidence="1">
    <location>
        <begin position="342"/>
        <end position="360"/>
    </location>
</feature>
<evidence type="ECO:0000256" key="1">
    <source>
        <dbReference type="SAM" id="Phobius"/>
    </source>
</evidence>
<evidence type="ECO:0000313" key="2">
    <source>
        <dbReference type="EMBL" id="EBT6292038.1"/>
    </source>
</evidence>
<feature type="transmembrane region" description="Helical" evidence="1">
    <location>
        <begin position="312"/>
        <end position="335"/>
    </location>
</feature>
<keyword evidence="1" id="KW-0472">Membrane</keyword>
<feature type="transmembrane region" description="Helical" evidence="1">
    <location>
        <begin position="99"/>
        <end position="119"/>
    </location>
</feature>
<sequence>MREIIIPKNDDFRTVFNPVILITVSVVFNTIFQIKTSEEVWNSFNIFNFNPDNNVLIITLFFFFFFLIGAFSSYCFLYNKINFPPRNEYIIYNFKKYDVFFKVILLMNVITFLITQYFMGNANIINIYILGGVNAQLIESKIASSPLGIHGISLLLGYFGILMYGMARLLNDKRPIVLISLIIIIIIKFISYAKLQSLLYVFLGLMLYSPKKISFTKGSCVAIFTIILFSVTRIIRNPDQDLSFNFEFILRFIGGFYFGSPIVNFSYIVQNNISDIFYFFNWFLPQKIIPASTISLYFPDSTSPIGLVGSSYVSLGFFSFVYAFFIGFIAQYIFLKRNRTPFSYIFQPFLVMACLFSMMYNNFVNMNFFILPLIFTVFLVKRILRAKRI</sequence>
<reference evidence="2" key="1">
    <citation type="submission" date="2018-07" db="EMBL/GenBank/DDBJ databases">
        <authorList>
            <consortium name="PulseNet: The National Subtyping Network for Foodborne Disease Surveillance"/>
            <person name="Tarr C.L."/>
            <person name="Trees E."/>
            <person name="Katz L.S."/>
            <person name="Carleton-Romer H.A."/>
            <person name="Stroika S."/>
            <person name="Kucerova Z."/>
            <person name="Roache K.F."/>
            <person name="Sabol A.L."/>
            <person name="Besser J."/>
            <person name="Gerner-Smidt P."/>
        </authorList>
    </citation>
    <scope>NUCLEOTIDE SEQUENCE</scope>
    <source>
        <strain evidence="2">PNUSAS023047</strain>
    </source>
</reference>
<name>A0A5V2QTX9_SALER</name>
<comment type="caution">
    <text evidence="2">The sequence shown here is derived from an EMBL/GenBank/DDBJ whole genome shotgun (WGS) entry which is preliminary data.</text>
</comment>
<feature type="transmembrane region" description="Helical" evidence="1">
    <location>
        <begin position="147"/>
        <end position="164"/>
    </location>
</feature>
<feature type="transmembrane region" description="Helical" evidence="1">
    <location>
        <begin position="54"/>
        <end position="78"/>
    </location>
</feature>
<proteinExistence type="predicted"/>
<dbReference type="EMBL" id="AAGZJS010000030">
    <property type="protein sequence ID" value="EBT6292038.1"/>
    <property type="molecule type" value="Genomic_DNA"/>
</dbReference>